<dbReference type="InterPro" id="IPR017946">
    <property type="entry name" value="PLC-like_Pdiesterase_TIM-brl"/>
</dbReference>
<proteinExistence type="predicted"/>
<dbReference type="SUPFAM" id="SSF51695">
    <property type="entry name" value="PLC-like phosphodiesterases"/>
    <property type="match status" value="1"/>
</dbReference>
<feature type="chain" id="PRO_5045335587" evidence="1">
    <location>
        <begin position="27"/>
        <end position="374"/>
    </location>
</feature>
<organism evidence="2 3">
    <name type="scientific">Streptomyces sp. 900116325</name>
    <dbReference type="NCBI Taxonomy" id="3154295"/>
    <lineage>
        <taxon>Bacteria</taxon>
        <taxon>Bacillati</taxon>
        <taxon>Actinomycetota</taxon>
        <taxon>Actinomycetes</taxon>
        <taxon>Kitasatosporales</taxon>
        <taxon>Streptomycetaceae</taxon>
        <taxon>Streptomyces</taxon>
    </lineage>
</organism>
<evidence type="ECO:0000256" key="1">
    <source>
        <dbReference type="SAM" id="SignalP"/>
    </source>
</evidence>
<dbReference type="InterPro" id="IPR032075">
    <property type="entry name" value="PI-PLC-C1"/>
</dbReference>
<dbReference type="RefSeq" id="WP_356501469.1">
    <property type="nucleotide sequence ID" value="NZ_JBEXIP010000022.1"/>
</dbReference>
<accession>A0ABV2UDV8</accession>
<protein>
    <submittedName>
        <fullName evidence="2">Phosphatidylinositol-specific phospholipase C1-like protein</fullName>
    </submittedName>
</protein>
<keyword evidence="1" id="KW-0732">Signal</keyword>
<dbReference type="Gene3D" id="3.20.20.190">
    <property type="entry name" value="Phosphatidylinositol (PI) phosphodiesterase"/>
    <property type="match status" value="1"/>
</dbReference>
<comment type="caution">
    <text evidence="2">The sequence shown here is derived from an EMBL/GenBank/DDBJ whole genome shotgun (WGS) entry which is preliminary data.</text>
</comment>
<name>A0ABV2UDV8_9ACTN</name>
<evidence type="ECO:0000313" key="3">
    <source>
        <dbReference type="Proteomes" id="UP001550044"/>
    </source>
</evidence>
<dbReference type="Pfam" id="PF16670">
    <property type="entry name" value="PI-PLC-C1"/>
    <property type="match status" value="1"/>
</dbReference>
<evidence type="ECO:0000313" key="2">
    <source>
        <dbReference type="EMBL" id="MET8436029.1"/>
    </source>
</evidence>
<dbReference type="EMBL" id="JBEXIP010000022">
    <property type="protein sequence ID" value="MET8436029.1"/>
    <property type="molecule type" value="Genomic_DNA"/>
</dbReference>
<dbReference type="Proteomes" id="UP001550044">
    <property type="component" value="Unassembled WGS sequence"/>
</dbReference>
<feature type="signal peptide" evidence="1">
    <location>
        <begin position="1"/>
        <end position="26"/>
    </location>
</feature>
<gene>
    <name evidence="2" type="ORF">ABZV61_25270</name>
</gene>
<keyword evidence="3" id="KW-1185">Reference proteome</keyword>
<sequence>MRIRQLALISAAVVLGLGTLTSAADANDHAPVRMNQIQVLGTHNSYHRELSFAEKKIQDESDPDNLWYSHASLPVQLDQQPVRQLELDVMPDSDRGGLYTNPLIRQQAGLPPLDDPDLSGPGLKVMHWADHDYNTTCSTLVKCLRQVKTWSDANPNHVPIPILLELKATDPKLEQLGGPKSPPWDAKQFDRLDTEIRSVFDADELITPDTIRHRGLTLEESVLRHGWPSLAQARGKFMFLMDNKDAKLQAPYLSGRPNLEGRVLFTDSAPGRADAAFLEENDPTGANTEKIQDWVRKGYFVRTRSDVPFGAARTGDTEQLEAALASGAQIVSTDFPVPGLAARYGSDYVAQLPGGGPARCNPVDAPRSCHTVAD</sequence>
<reference evidence="2 3" key="1">
    <citation type="submission" date="2024-06" db="EMBL/GenBank/DDBJ databases">
        <title>The Natural Products Discovery Center: Release of the First 8490 Sequenced Strains for Exploring Actinobacteria Biosynthetic Diversity.</title>
        <authorList>
            <person name="Kalkreuter E."/>
            <person name="Kautsar S.A."/>
            <person name="Yang D."/>
            <person name="Bader C.D."/>
            <person name="Teijaro C.N."/>
            <person name="Fluegel L."/>
            <person name="Davis C.M."/>
            <person name="Simpson J.R."/>
            <person name="Lauterbach L."/>
            <person name="Steele A.D."/>
            <person name="Gui C."/>
            <person name="Meng S."/>
            <person name="Li G."/>
            <person name="Viehrig K."/>
            <person name="Ye F."/>
            <person name="Su P."/>
            <person name="Kiefer A.F."/>
            <person name="Nichols A."/>
            <person name="Cepeda A.J."/>
            <person name="Yan W."/>
            <person name="Fan B."/>
            <person name="Jiang Y."/>
            <person name="Adhikari A."/>
            <person name="Zheng C.-J."/>
            <person name="Schuster L."/>
            <person name="Cowan T.M."/>
            <person name="Smanski M.J."/>
            <person name="Chevrette M.G."/>
            <person name="De Carvalho L.P.S."/>
            <person name="Shen B."/>
        </authorList>
    </citation>
    <scope>NUCLEOTIDE SEQUENCE [LARGE SCALE GENOMIC DNA]</scope>
    <source>
        <strain evidence="2 3">NPDC005137</strain>
    </source>
</reference>
<dbReference type="CDD" id="cd08589">
    <property type="entry name" value="PI-PLCc_SaPLC1_like"/>
    <property type="match status" value="1"/>
</dbReference>